<dbReference type="GO" id="GO:0005886">
    <property type="term" value="C:plasma membrane"/>
    <property type="evidence" value="ECO:0007669"/>
    <property type="project" value="TreeGrafter"/>
</dbReference>
<dbReference type="SUPFAM" id="SSF48652">
    <property type="entry name" value="Tetraspanin"/>
    <property type="match status" value="1"/>
</dbReference>
<feature type="transmembrane region" description="Helical" evidence="7">
    <location>
        <begin position="12"/>
        <end position="36"/>
    </location>
</feature>
<evidence type="ECO:0000256" key="5">
    <source>
        <dbReference type="ARBA" id="ARBA00023136"/>
    </source>
</evidence>
<evidence type="ECO:0000256" key="3">
    <source>
        <dbReference type="ARBA" id="ARBA00022692"/>
    </source>
</evidence>
<sequence>MSKCFFKCLKCLFFFFNVLLFLVGGAMFSIGLWILITKSAYVSLLQSVFDSFQGLLYIFIAVGALAMFLGLWGSLGLYFGVKFALIAYIPLLIVIVIFHFFPGLFIKQQKTEDNLNKNVLSLIHNYNPMDQANQHKEIALDYVQVKLACCGWTGPENWKNNTFFQEKMGTYPCSCSDHPASFQPALGVCRLNTVSPKSVASDWPVKKQGCRTLVQKWFKKVADALFLVSFVVIAFEILGIGLAFYICAGRNVYAVGHG</sequence>
<dbReference type="InterPro" id="IPR008952">
    <property type="entry name" value="Tetraspanin_EC2_sf"/>
</dbReference>
<dbReference type="InterPro" id="IPR018499">
    <property type="entry name" value="Tetraspanin/Peripherin"/>
</dbReference>
<dbReference type="Gene3D" id="1.10.1450.10">
    <property type="entry name" value="Tetraspanin"/>
    <property type="match status" value="1"/>
</dbReference>
<keyword evidence="3 7" id="KW-0812">Transmembrane</keyword>
<evidence type="ECO:0000313" key="9">
    <source>
        <dbReference type="RefSeq" id="XP_013919250.1"/>
    </source>
</evidence>
<feature type="transmembrane region" description="Helical" evidence="7">
    <location>
        <begin position="224"/>
        <end position="248"/>
    </location>
</feature>
<dbReference type="InterPro" id="IPR000301">
    <property type="entry name" value="Tetraspanin_animals"/>
</dbReference>
<dbReference type="PANTHER" id="PTHR19282:SF44">
    <property type="entry name" value="CD82 ANTIGEN"/>
    <property type="match status" value="1"/>
</dbReference>
<name>A0A6I9Y9T8_9SAUR</name>
<keyword evidence="4 7" id="KW-1133">Transmembrane helix</keyword>
<dbReference type="GeneID" id="106546806"/>
<feature type="disulfide bond" evidence="6">
    <location>
        <begin position="150"/>
        <end position="175"/>
    </location>
</feature>
<evidence type="ECO:0000256" key="1">
    <source>
        <dbReference type="ARBA" id="ARBA00004141"/>
    </source>
</evidence>
<keyword evidence="6" id="KW-1015">Disulfide bond</keyword>
<dbReference type="OrthoDB" id="6361633at2759"/>
<dbReference type="PANTHER" id="PTHR19282">
    <property type="entry name" value="TETRASPANIN"/>
    <property type="match status" value="1"/>
</dbReference>
<evidence type="ECO:0000256" key="2">
    <source>
        <dbReference type="ARBA" id="ARBA00006840"/>
    </source>
</evidence>
<comment type="similarity">
    <text evidence="2 7">Belongs to the tetraspanin (TM4SF) family.</text>
</comment>
<dbReference type="KEGG" id="tsr:106546806"/>
<organism evidence="8 9">
    <name type="scientific">Thamnophis sirtalis</name>
    <dbReference type="NCBI Taxonomy" id="35019"/>
    <lineage>
        <taxon>Eukaryota</taxon>
        <taxon>Metazoa</taxon>
        <taxon>Chordata</taxon>
        <taxon>Craniata</taxon>
        <taxon>Vertebrata</taxon>
        <taxon>Euteleostomi</taxon>
        <taxon>Lepidosauria</taxon>
        <taxon>Squamata</taxon>
        <taxon>Bifurcata</taxon>
        <taxon>Unidentata</taxon>
        <taxon>Episquamata</taxon>
        <taxon>Toxicofera</taxon>
        <taxon>Serpentes</taxon>
        <taxon>Colubroidea</taxon>
        <taxon>Colubridae</taxon>
        <taxon>Natricinae</taxon>
        <taxon>Thamnophis</taxon>
    </lineage>
</organism>
<dbReference type="PRINTS" id="PR00259">
    <property type="entry name" value="TMFOUR"/>
</dbReference>
<dbReference type="Pfam" id="PF00335">
    <property type="entry name" value="Tetraspanin"/>
    <property type="match status" value="1"/>
</dbReference>
<evidence type="ECO:0000313" key="8">
    <source>
        <dbReference type="Proteomes" id="UP000504617"/>
    </source>
</evidence>
<keyword evidence="5 7" id="KW-0472">Membrane</keyword>
<accession>A0A6I9Y9T8</accession>
<gene>
    <name evidence="9" type="primary">LOC106546806</name>
</gene>
<keyword evidence="8" id="KW-1185">Reference proteome</keyword>
<protein>
    <recommendedName>
        <fullName evidence="7">Tetraspanin</fullName>
    </recommendedName>
</protein>
<proteinExistence type="inferred from homology"/>
<evidence type="ECO:0000256" key="6">
    <source>
        <dbReference type="PIRSR" id="PIRSR002419-1"/>
    </source>
</evidence>
<feature type="transmembrane region" description="Helical" evidence="7">
    <location>
        <begin position="85"/>
        <end position="106"/>
    </location>
</feature>
<comment type="subcellular location">
    <subcellularLocation>
        <location evidence="1 7">Membrane</location>
        <topology evidence="1 7">Multi-pass membrane protein</topology>
    </subcellularLocation>
</comment>
<evidence type="ECO:0000256" key="7">
    <source>
        <dbReference type="RuleBase" id="RU361218"/>
    </source>
</evidence>
<dbReference type="PIRSF" id="PIRSF002419">
    <property type="entry name" value="Tetraspanin"/>
    <property type="match status" value="1"/>
</dbReference>
<evidence type="ECO:0000256" key="4">
    <source>
        <dbReference type="ARBA" id="ARBA00022989"/>
    </source>
</evidence>
<dbReference type="RefSeq" id="XP_013919250.1">
    <property type="nucleotide sequence ID" value="XM_014063775.1"/>
</dbReference>
<dbReference type="AlphaFoldDB" id="A0A6I9Y9T8"/>
<reference evidence="9" key="1">
    <citation type="submission" date="2025-08" db="UniProtKB">
        <authorList>
            <consortium name="RefSeq"/>
        </authorList>
    </citation>
    <scope>IDENTIFICATION</scope>
    <source>
        <tissue evidence="9">Skeletal muscle</tissue>
    </source>
</reference>
<dbReference type="Proteomes" id="UP000504617">
    <property type="component" value="Unplaced"/>
</dbReference>
<feature type="transmembrane region" description="Helical" evidence="7">
    <location>
        <begin position="56"/>
        <end position="78"/>
    </location>
</feature>